<comment type="caution">
    <text evidence="1">The sequence shown here is derived from an EMBL/GenBank/DDBJ whole genome shotgun (WGS) entry which is preliminary data.</text>
</comment>
<gene>
    <name evidence="1" type="ORF">ACFPN2_20165</name>
</gene>
<organism evidence="1 2">
    <name type="scientific">Steroidobacter flavus</name>
    <dbReference type="NCBI Taxonomy" id="1842136"/>
    <lineage>
        <taxon>Bacteria</taxon>
        <taxon>Pseudomonadati</taxon>
        <taxon>Pseudomonadota</taxon>
        <taxon>Gammaproteobacteria</taxon>
        <taxon>Steroidobacterales</taxon>
        <taxon>Steroidobacteraceae</taxon>
        <taxon>Steroidobacter</taxon>
    </lineage>
</organism>
<proteinExistence type="predicted"/>
<dbReference type="EMBL" id="JBHSDU010000003">
    <property type="protein sequence ID" value="MFC4311426.1"/>
    <property type="molecule type" value="Genomic_DNA"/>
</dbReference>
<evidence type="ECO:0000313" key="2">
    <source>
        <dbReference type="Proteomes" id="UP001595904"/>
    </source>
</evidence>
<reference evidence="2" key="1">
    <citation type="journal article" date="2019" name="Int. J. Syst. Evol. Microbiol.">
        <title>The Global Catalogue of Microorganisms (GCM) 10K type strain sequencing project: providing services to taxonomists for standard genome sequencing and annotation.</title>
        <authorList>
            <consortium name="The Broad Institute Genomics Platform"/>
            <consortium name="The Broad Institute Genome Sequencing Center for Infectious Disease"/>
            <person name="Wu L."/>
            <person name="Ma J."/>
        </authorList>
    </citation>
    <scope>NUCLEOTIDE SEQUENCE [LARGE SCALE GENOMIC DNA]</scope>
    <source>
        <strain evidence="2">CGMCC 1.10759</strain>
    </source>
</reference>
<dbReference type="RefSeq" id="WP_380599759.1">
    <property type="nucleotide sequence ID" value="NZ_JBHSDU010000003.1"/>
</dbReference>
<dbReference type="PROSITE" id="PS51257">
    <property type="entry name" value="PROKAR_LIPOPROTEIN"/>
    <property type="match status" value="1"/>
</dbReference>
<name>A0ABV8SV59_9GAMM</name>
<evidence type="ECO:0008006" key="3">
    <source>
        <dbReference type="Google" id="ProtNLM"/>
    </source>
</evidence>
<accession>A0ABV8SV59</accession>
<evidence type="ECO:0000313" key="1">
    <source>
        <dbReference type="EMBL" id="MFC4311426.1"/>
    </source>
</evidence>
<keyword evidence="2" id="KW-1185">Reference proteome</keyword>
<dbReference type="Proteomes" id="UP001595904">
    <property type="component" value="Unassembled WGS sequence"/>
</dbReference>
<protein>
    <recommendedName>
        <fullName evidence="3">Lipoprotein</fullName>
    </recommendedName>
</protein>
<sequence>MSTLRNNLLIAATVGLMSVGGCATTGGNLSSSASRLERSSYALQDEARDGDARSGFQSDARELAEEARDFRRTVEDHRSSKEDVREAFSDVSRRYHAMRDEVERSHSREAERDFQPVTEAYLDVEREMRARDDRRDRYARDE</sequence>